<evidence type="ECO:0000313" key="2">
    <source>
        <dbReference type="EMBL" id="GGL14658.1"/>
    </source>
</evidence>
<organism evidence="2 3">
    <name type="scientific">Sphaerisporangium melleum</name>
    <dbReference type="NCBI Taxonomy" id="321316"/>
    <lineage>
        <taxon>Bacteria</taxon>
        <taxon>Bacillati</taxon>
        <taxon>Actinomycetota</taxon>
        <taxon>Actinomycetes</taxon>
        <taxon>Streptosporangiales</taxon>
        <taxon>Streptosporangiaceae</taxon>
        <taxon>Sphaerisporangium</taxon>
    </lineage>
</organism>
<accession>A0A917RLY9</accession>
<keyword evidence="1" id="KW-1133">Transmembrane helix</keyword>
<evidence type="ECO:0000313" key="3">
    <source>
        <dbReference type="Proteomes" id="UP000645217"/>
    </source>
</evidence>
<dbReference type="Proteomes" id="UP000645217">
    <property type="component" value="Unassembled WGS sequence"/>
</dbReference>
<dbReference type="RefSeq" id="WP_189166980.1">
    <property type="nucleotide sequence ID" value="NZ_BMNT01000049.1"/>
</dbReference>
<comment type="caution">
    <text evidence="2">The sequence shown here is derived from an EMBL/GenBank/DDBJ whole genome shotgun (WGS) entry which is preliminary data.</text>
</comment>
<feature type="transmembrane region" description="Helical" evidence="1">
    <location>
        <begin position="6"/>
        <end position="29"/>
    </location>
</feature>
<keyword evidence="3" id="KW-1185">Reference proteome</keyword>
<reference evidence="2" key="2">
    <citation type="submission" date="2020-09" db="EMBL/GenBank/DDBJ databases">
        <authorList>
            <person name="Sun Q."/>
            <person name="Ohkuma M."/>
        </authorList>
    </citation>
    <scope>NUCLEOTIDE SEQUENCE</scope>
    <source>
        <strain evidence="2">JCM 13064</strain>
    </source>
</reference>
<dbReference type="EMBL" id="BMNT01000049">
    <property type="protein sequence ID" value="GGL14658.1"/>
    <property type="molecule type" value="Genomic_DNA"/>
</dbReference>
<evidence type="ECO:0000256" key="1">
    <source>
        <dbReference type="SAM" id="Phobius"/>
    </source>
</evidence>
<keyword evidence="1" id="KW-0472">Membrane</keyword>
<name>A0A917RLY9_9ACTN</name>
<keyword evidence="1" id="KW-0812">Transmembrane</keyword>
<dbReference type="AlphaFoldDB" id="A0A917RLY9"/>
<gene>
    <name evidence="2" type="ORF">GCM10007964_65880</name>
</gene>
<proteinExistence type="predicted"/>
<reference evidence="2" key="1">
    <citation type="journal article" date="2014" name="Int. J. Syst. Evol. Microbiol.">
        <title>Complete genome sequence of Corynebacterium casei LMG S-19264T (=DSM 44701T), isolated from a smear-ripened cheese.</title>
        <authorList>
            <consortium name="US DOE Joint Genome Institute (JGI-PGF)"/>
            <person name="Walter F."/>
            <person name="Albersmeier A."/>
            <person name="Kalinowski J."/>
            <person name="Ruckert C."/>
        </authorList>
    </citation>
    <scope>NUCLEOTIDE SEQUENCE</scope>
    <source>
        <strain evidence="2">JCM 13064</strain>
    </source>
</reference>
<sequence length="99" mass="11497">MLELILLGLAVIAYEAFVTFVVLVMAEILDWFLKFEQELDDATLAFTVRQQLDNGEYTVYQGLFDAAGNEVRKARKISAKRLDERLRELHNRDELAIYE</sequence>
<protein>
    <submittedName>
        <fullName evidence="2">Uncharacterized protein</fullName>
    </submittedName>
</protein>